<keyword evidence="1" id="KW-0521">NADP</keyword>
<dbReference type="Pfam" id="PF05893">
    <property type="entry name" value="LuxC"/>
    <property type="match status" value="1"/>
</dbReference>
<accession>A0A2U2XFI1</accession>
<dbReference type="AlphaFoldDB" id="A0A2U2XFI1"/>
<dbReference type="GO" id="GO:0003995">
    <property type="term" value="F:acyl-CoA dehydrogenase activity"/>
    <property type="evidence" value="ECO:0007669"/>
    <property type="project" value="InterPro"/>
</dbReference>
<dbReference type="OrthoDB" id="1522941at2"/>
<sequence>MNRSKTIKTFSILGDSMIKWGEGAEKSAFNPYVAEEFYDRMQTAILGAKAHNGWFSEDSVKESFRVIGETLSEKNLASWLEGYPVVKTPKAVGLILAGNIPLVGFHDILSTVFSGNKAIIKLSSDDKILIPMMLEVLVALQPELKTQLEIVDKLNDAEAVIATGSDNTARYFEKYFGHLPRVIRKNRTSVAVIKGDETPEELKELGKDIFTYYGLGCRNVSHLLLPKGYNLDHIFGAIVGFGEVINHNKYGNNYDYYKAVYLMNQEKIIENGFILTREIKELFAPVAVLHYHFYESEEEKESYLAAHEDKIQAIVGKDYLPFGAAQSPALNDYADGVDTMEFLSNL</sequence>
<proteinExistence type="predicted"/>
<gene>
    <name evidence="2" type="ORF">DIT68_04805</name>
</gene>
<organism evidence="2 3">
    <name type="scientific">Brumimicrobium oceani</name>
    <dbReference type="NCBI Taxonomy" id="2100725"/>
    <lineage>
        <taxon>Bacteria</taxon>
        <taxon>Pseudomonadati</taxon>
        <taxon>Bacteroidota</taxon>
        <taxon>Flavobacteriia</taxon>
        <taxon>Flavobacteriales</taxon>
        <taxon>Crocinitomicaceae</taxon>
        <taxon>Brumimicrobium</taxon>
    </lineage>
</organism>
<dbReference type="Proteomes" id="UP000245370">
    <property type="component" value="Unassembled WGS sequence"/>
</dbReference>
<protein>
    <submittedName>
        <fullName evidence="2">Acyl-CoA reductase</fullName>
    </submittedName>
</protein>
<evidence type="ECO:0000313" key="2">
    <source>
        <dbReference type="EMBL" id="PWH86558.1"/>
    </source>
</evidence>
<evidence type="ECO:0000256" key="1">
    <source>
        <dbReference type="ARBA" id="ARBA00022857"/>
    </source>
</evidence>
<name>A0A2U2XFI1_9FLAO</name>
<comment type="caution">
    <text evidence="2">The sequence shown here is derived from an EMBL/GenBank/DDBJ whole genome shotgun (WGS) entry which is preliminary data.</text>
</comment>
<dbReference type="RefSeq" id="WP_109358670.1">
    <property type="nucleotide sequence ID" value="NZ_QFRJ01000002.1"/>
</dbReference>
<reference evidence="2 3" key="2">
    <citation type="submission" date="2018-05" db="EMBL/GenBank/DDBJ databases">
        <authorList>
            <person name="Lanie J.A."/>
            <person name="Ng W.-L."/>
            <person name="Kazmierczak K.M."/>
            <person name="Andrzejewski T.M."/>
            <person name="Davidsen T.M."/>
            <person name="Wayne K.J."/>
            <person name="Tettelin H."/>
            <person name="Glass J.I."/>
            <person name="Rusch D."/>
            <person name="Podicherti R."/>
            <person name="Tsui H.-C.T."/>
            <person name="Winkler M.E."/>
        </authorList>
    </citation>
    <scope>NUCLEOTIDE SEQUENCE [LARGE SCALE GENOMIC DNA]</scope>
    <source>
        <strain evidence="2 3">C305</strain>
    </source>
</reference>
<reference evidence="2 3" key="1">
    <citation type="submission" date="2018-05" db="EMBL/GenBank/DDBJ databases">
        <title>Brumimicrobium oceani sp. nov., isolated from coastal sediment.</title>
        <authorList>
            <person name="Kou Y."/>
        </authorList>
    </citation>
    <scope>NUCLEOTIDE SEQUENCE [LARGE SCALE GENOMIC DNA]</scope>
    <source>
        <strain evidence="2 3">C305</strain>
    </source>
</reference>
<dbReference type="InterPro" id="IPR008670">
    <property type="entry name" value="CoA_reduct_LuxC"/>
</dbReference>
<keyword evidence="3" id="KW-1185">Reference proteome</keyword>
<dbReference type="GO" id="GO:0008218">
    <property type="term" value="P:bioluminescence"/>
    <property type="evidence" value="ECO:0007669"/>
    <property type="project" value="InterPro"/>
</dbReference>
<dbReference type="EMBL" id="QFRJ01000002">
    <property type="protein sequence ID" value="PWH86558.1"/>
    <property type="molecule type" value="Genomic_DNA"/>
</dbReference>
<evidence type="ECO:0000313" key="3">
    <source>
        <dbReference type="Proteomes" id="UP000245370"/>
    </source>
</evidence>